<dbReference type="EC" id="3.1.21.3" evidence="11"/>
<accession>A0ABV4DS23</accession>
<keyword evidence="8 11" id="KW-0378">Hydrolase</keyword>
<dbReference type="InterPro" id="IPR051268">
    <property type="entry name" value="Type-I_R_enzyme_R_subunit"/>
</dbReference>
<reference evidence="14 15" key="1">
    <citation type="submission" date="2024-03" db="EMBL/GenBank/DDBJ databases">
        <title>Mouse gut bacterial collection (mGBC) of GemPharmatech.</title>
        <authorList>
            <person name="He Y."/>
            <person name="Dong L."/>
            <person name="Wu D."/>
            <person name="Gao X."/>
            <person name="Lin Z."/>
        </authorList>
    </citation>
    <scope>NUCLEOTIDE SEQUENCE [LARGE SCALE GENOMIC DNA]</scope>
    <source>
        <strain evidence="14 15">15-30</strain>
    </source>
</reference>
<comment type="caution">
    <text evidence="14">The sequence shown here is derived from an EMBL/GenBank/DDBJ whole genome shotgun (WGS) entry which is preliminary data.</text>
</comment>
<dbReference type="InterPro" id="IPR022625">
    <property type="entry name" value="TypeI_RM_Rsu_C"/>
</dbReference>
<dbReference type="CDD" id="cd18800">
    <property type="entry name" value="SF2_C_EcoR124I-like"/>
    <property type="match status" value="1"/>
</dbReference>
<dbReference type="Pfam" id="PF04313">
    <property type="entry name" value="HSDR_N"/>
    <property type="match status" value="1"/>
</dbReference>
<evidence type="ECO:0000256" key="2">
    <source>
        <dbReference type="ARBA" id="ARBA00008598"/>
    </source>
</evidence>
<evidence type="ECO:0000256" key="8">
    <source>
        <dbReference type="ARBA" id="ARBA00022801"/>
    </source>
</evidence>
<dbReference type="PANTHER" id="PTHR30195">
    <property type="entry name" value="TYPE I SITE-SPECIFIC DEOXYRIBONUCLEASE PROTEIN SUBUNIT M AND R"/>
    <property type="match status" value="1"/>
</dbReference>
<dbReference type="PROSITE" id="PS51192">
    <property type="entry name" value="HELICASE_ATP_BIND_1"/>
    <property type="match status" value="1"/>
</dbReference>
<evidence type="ECO:0000256" key="9">
    <source>
        <dbReference type="ARBA" id="ARBA00022840"/>
    </source>
</evidence>
<dbReference type="InterPro" id="IPR027417">
    <property type="entry name" value="P-loop_NTPase"/>
</dbReference>
<dbReference type="InterPro" id="IPR014001">
    <property type="entry name" value="Helicase_ATP-bd"/>
</dbReference>
<evidence type="ECO:0000256" key="6">
    <source>
        <dbReference type="ARBA" id="ARBA00022747"/>
    </source>
</evidence>
<evidence type="ECO:0000256" key="12">
    <source>
        <dbReference type="SAM" id="Coils"/>
    </source>
</evidence>
<comment type="function">
    <text evidence="11">Subunit R is required for both nuclease and ATPase activities, but not for modification.</text>
</comment>
<evidence type="ECO:0000256" key="4">
    <source>
        <dbReference type="ARBA" id="ARBA00022722"/>
    </source>
</evidence>
<evidence type="ECO:0000256" key="11">
    <source>
        <dbReference type="RuleBase" id="RU364115"/>
    </source>
</evidence>
<keyword evidence="9 11" id="KW-0067">ATP-binding</keyword>
<protein>
    <recommendedName>
        <fullName evidence="11">Type I restriction enzyme endonuclease subunit</fullName>
        <shortName evidence="11">R protein</shortName>
        <ecNumber evidence="11">3.1.21.3</ecNumber>
    </recommendedName>
    <alternativeName>
        <fullName evidence="11">Type-1 restriction enzyme R protein</fullName>
    </alternativeName>
</protein>
<keyword evidence="7" id="KW-0255">Endonuclease</keyword>
<keyword evidence="15" id="KW-1185">Reference proteome</keyword>
<keyword evidence="6 11" id="KW-0680">Restriction system</keyword>
<keyword evidence="10 11" id="KW-0238">DNA-binding</keyword>
<dbReference type="Gene3D" id="3.40.50.300">
    <property type="entry name" value="P-loop containing nucleotide triphosphate hydrolases"/>
    <property type="match status" value="2"/>
</dbReference>
<comment type="catalytic activity">
    <reaction evidence="1 11">
        <text>Endonucleolytic cleavage of DNA to give random double-stranded fragments with terminal 5'-phosphates, ATP is simultaneously hydrolyzed.</text>
        <dbReference type="EC" id="3.1.21.3"/>
    </reaction>
</comment>
<dbReference type="GO" id="GO:0009035">
    <property type="term" value="F:type I site-specific deoxyribonuclease activity"/>
    <property type="evidence" value="ECO:0007669"/>
    <property type="project" value="UniProtKB-EC"/>
</dbReference>
<dbReference type="SMART" id="SM00487">
    <property type="entry name" value="DEXDc"/>
    <property type="match status" value="1"/>
</dbReference>
<evidence type="ECO:0000259" key="13">
    <source>
        <dbReference type="PROSITE" id="PS51192"/>
    </source>
</evidence>
<comment type="subunit">
    <text evidence="3 11">The type I restriction/modification system is composed of three polypeptides R, M and S.</text>
</comment>
<evidence type="ECO:0000313" key="14">
    <source>
        <dbReference type="EMBL" id="MEY8663079.1"/>
    </source>
</evidence>
<dbReference type="PANTHER" id="PTHR30195:SF16">
    <property type="entry name" value="TYPE I RESTRICTION ENZYME ENDONUCLEASE SUBUNIT"/>
    <property type="match status" value="1"/>
</dbReference>
<dbReference type="Pfam" id="PF18766">
    <property type="entry name" value="SWI2_SNF2"/>
    <property type="match status" value="1"/>
</dbReference>
<dbReference type="Pfam" id="PF12008">
    <property type="entry name" value="EcoR124_C"/>
    <property type="match status" value="1"/>
</dbReference>
<dbReference type="SUPFAM" id="SSF52540">
    <property type="entry name" value="P-loop containing nucleoside triphosphate hydrolases"/>
    <property type="match status" value="1"/>
</dbReference>
<sequence length="1031" mass="119090">MSNAPKDASEKKFQEDFCTELAKYRWQKSDDLDGNKHKVTVETLINNWRQELNRLNADQLEGCELTDNEFDQVLKKVSQIQNSYEAAKLLAIEEGKGKIDGIYRDDNPSVTREQITLTIFKKSQVGGGDSSYQIAREVQTPHGNRFDIVLLINGLPLINIEQKRTDKNLDEAFGQFKRYYRDGEYQNNFMAFSQMMVVTSEIETRYFATPKSLNDFNPSFVFHWADRENNVINQWQKVIKHFLMIPMAHQMVGDYLVIDEANDKDNRRHMLMRPYQVYALQAIEGAALGKDRLGMQHGGYIWHTTGSGKTITSFKTALVLSTRLSYDKVVFMVDRTELDQRTADNFKAYAAYEPVEVDSTSSTYQLAKQMNHKRSGIVVTTIFKMNSLVKELMKNHNTSLAERKIVFIIDEAQRTTMGDMMGTIKRYFKKNGLFYGFTGTPLFEENHVKGKITTVRGKSHLIDTTEKLFGPELHRYTIDEAIRDGNVLGFNVDYINTGEFKNYEDLRDQLIQIKLKENEEANARTIERDIRSMDNAQVEAEAIKNKLLVYHDETHIPQVVKTILENWDYQSQNKEFNAILTVARKDRAVAYFDEFQKQLAENEQSLNIAVTFSFGNENDPDNIANPELVERMFNSYEKFTGIKFAFGDKKSGSDAYFEDLVDRATRGGSGLNPTNIDLIIVANQLLTGYDSKKLNTLYVDRSLELQGLIQAYSRTNRVFKKNKKDFGMIVNFQYPALTKKRVEKALKLYGSGGKSSLVIVERYGDAVRKFANLVSKMLETLKDPANWMDLESDEDALKKFMDAFLAASKQLSRVQQYYEYKWSDKKFTISEHQWMRYRGAYQNLRGTNIVDPPFEEPVELISTQSKLVDTQQVTADSILKLIGNKKRQAHNNQLTEEDLQNIEDWIQDLSDQGEYQKAQLIKQFLDEVILTDQEEAIEEINDEFDKWKQRQLAREVEKFARKWGIDENLLQKSVQNYNSSNPEVIPYIADLNKAISFDDAEDKSCGNLLKHKMTVMKELPKWIASTTNQYK</sequence>
<evidence type="ECO:0000313" key="15">
    <source>
        <dbReference type="Proteomes" id="UP001565236"/>
    </source>
</evidence>
<dbReference type="Gene3D" id="1.20.58.910">
    <property type="match status" value="1"/>
</dbReference>
<name>A0ABV4DS23_9LACO</name>
<organism evidence="14 15">
    <name type="scientific">Ligilactobacillus faecis</name>
    <dbReference type="NCBI Taxonomy" id="762833"/>
    <lineage>
        <taxon>Bacteria</taxon>
        <taxon>Bacillati</taxon>
        <taxon>Bacillota</taxon>
        <taxon>Bacilli</taxon>
        <taxon>Lactobacillales</taxon>
        <taxon>Lactobacillaceae</taxon>
        <taxon>Ligilactobacillus</taxon>
    </lineage>
</organism>
<dbReference type="InterPro" id="IPR040980">
    <property type="entry name" value="SWI2_SNF2"/>
</dbReference>
<dbReference type="NCBIfam" id="TIGR00348">
    <property type="entry name" value="hsdR"/>
    <property type="match status" value="1"/>
</dbReference>
<comment type="similarity">
    <text evidence="2 11">Belongs to the HsdR family.</text>
</comment>
<dbReference type="Proteomes" id="UP001565236">
    <property type="component" value="Unassembled WGS sequence"/>
</dbReference>
<keyword evidence="4" id="KW-0540">Nuclease</keyword>
<evidence type="ECO:0000256" key="1">
    <source>
        <dbReference type="ARBA" id="ARBA00000851"/>
    </source>
</evidence>
<dbReference type="InterPro" id="IPR004473">
    <property type="entry name" value="Restrct_endonuc_typeI_HsdR"/>
</dbReference>
<dbReference type="CDD" id="cd18030">
    <property type="entry name" value="DEXHc_RE_I_HsdR"/>
    <property type="match status" value="1"/>
</dbReference>
<gene>
    <name evidence="14" type="ORF">AALT52_09410</name>
</gene>
<dbReference type="RefSeq" id="WP_369943114.1">
    <property type="nucleotide sequence ID" value="NZ_JBCLUF010000043.1"/>
</dbReference>
<keyword evidence="5 11" id="KW-0547">Nucleotide-binding</keyword>
<evidence type="ECO:0000256" key="7">
    <source>
        <dbReference type="ARBA" id="ARBA00022759"/>
    </source>
</evidence>
<dbReference type="EMBL" id="JBCLUF010000043">
    <property type="protein sequence ID" value="MEY8663079.1"/>
    <property type="molecule type" value="Genomic_DNA"/>
</dbReference>
<feature type="domain" description="Helicase ATP-binding" evidence="13">
    <location>
        <begin position="290"/>
        <end position="459"/>
    </location>
</feature>
<keyword evidence="12" id="KW-0175">Coiled coil</keyword>
<dbReference type="InterPro" id="IPR007409">
    <property type="entry name" value="Restrct_endonuc_type1_HsdR_N"/>
</dbReference>
<evidence type="ECO:0000256" key="5">
    <source>
        <dbReference type="ARBA" id="ARBA00022741"/>
    </source>
</evidence>
<evidence type="ECO:0000256" key="3">
    <source>
        <dbReference type="ARBA" id="ARBA00011296"/>
    </source>
</evidence>
<dbReference type="Gene3D" id="3.90.1570.50">
    <property type="match status" value="1"/>
</dbReference>
<evidence type="ECO:0000256" key="10">
    <source>
        <dbReference type="ARBA" id="ARBA00023125"/>
    </source>
</evidence>
<feature type="coiled-coil region" evidence="12">
    <location>
        <begin position="516"/>
        <end position="546"/>
    </location>
</feature>
<dbReference type="Pfam" id="PF22679">
    <property type="entry name" value="T1R_D3-like"/>
    <property type="match status" value="1"/>
</dbReference>
<dbReference type="InterPro" id="IPR055180">
    <property type="entry name" value="HsdR_RecA-like_helicase_dom_2"/>
</dbReference>
<dbReference type="CDD" id="cd22332">
    <property type="entry name" value="HsdR_N"/>
    <property type="match status" value="1"/>
</dbReference>
<proteinExistence type="inferred from homology"/>